<evidence type="ECO:0000313" key="4">
    <source>
        <dbReference type="Proteomes" id="UP001236258"/>
    </source>
</evidence>
<accession>A0ABT9GPX3</accession>
<keyword evidence="2" id="KW-0812">Transmembrane</keyword>
<keyword evidence="2" id="KW-1133">Transmembrane helix</keyword>
<evidence type="ECO:0000256" key="2">
    <source>
        <dbReference type="SAM" id="Phobius"/>
    </source>
</evidence>
<keyword evidence="4" id="KW-1185">Reference proteome</keyword>
<reference evidence="3 4" key="1">
    <citation type="submission" date="2023-08" db="EMBL/GenBank/DDBJ databases">
        <authorList>
            <person name="Joshi A."/>
            <person name="Thite S."/>
        </authorList>
    </citation>
    <scope>NUCLEOTIDE SEQUENCE [LARGE SCALE GENOMIC DNA]</scope>
    <source>
        <strain evidence="3 4">1E1</strain>
    </source>
</reference>
<evidence type="ECO:0000256" key="1">
    <source>
        <dbReference type="SAM" id="Coils"/>
    </source>
</evidence>
<gene>
    <name evidence="3" type="ORF">Q3O59_08255</name>
</gene>
<dbReference type="InterPro" id="IPR007813">
    <property type="entry name" value="PilN"/>
</dbReference>
<keyword evidence="2" id="KW-0472">Membrane</keyword>
<evidence type="ECO:0000313" key="3">
    <source>
        <dbReference type="EMBL" id="MDP4529020.1"/>
    </source>
</evidence>
<evidence type="ECO:0008006" key="5">
    <source>
        <dbReference type="Google" id="ProtNLM"/>
    </source>
</evidence>
<keyword evidence="1" id="KW-0175">Coiled coil</keyword>
<organism evidence="3 4">
    <name type="scientific">Alkalimonas delamerensis</name>
    <dbReference type="NCBI Taxonomy" id="265981"/>
    <lineage>
        <taxon>Bacteria</taxon>
        <taxon>Pseudomonadati</taxon>
        <taxon>Pseudomonadota</taxon>
        <taxon>Gammaproteobacteria</taxon>
        <taxon>Alkalimonas</taxon>
    </lineage>
</organism>
<dbReference type="EMBL" id="JAUZVY010000003">
    <property type="protein sequence ID" value="MDP4529020.1"/>
    <property type="molecule type" value="Genomic_DNA"/>
</dbReference>
<protein>
    <recommendedName>
        <fullName evidence="5">Fimbrial assembly protein (PilN)</fullName>
    </recommendedName>
</protein>
<comment type="caution">
    <text evidence="3">The sequence shown here is derived from an EMBL/GenBank/DDBJ whole genome shotgun (WGS) entry which is preliminary data.</text>
</comment>
<feature type="transmembrane region" description="Helical" evidence="2">
    <location>
        <begin position="20"/>
        <end position="43"/>
    </location>
</feature>
<proteinExistence type="predicted"/>
<dbReference type="RefSeq" id="WP_305945132.1">
    <property type="nucleotide sequence ID" value="NZ_JAUZVY010000003.1"/>
</dbReference>
<name>A0ABT9GPX3_9GAMM</name>
<feature type="coiled-coil region" evidence="1">
    <location>
        <begin position="47"/>
        <end position="108"/>
    </location>
</feature>
<dbReference type="Proteomes" id="UP001236258">
    <property type="component" value="Unassembled WGS sequence"/>
</dbReference>
<sequence length="198" mass="23129">MLKTSINLFDPTLLPLPEQWSLRLLLQWLLLFAVAFLLIFGVLSYQQQQVQTQLGQQQQKLQQQLQQQEQFQQLLQQRAPDPDLLKQQERLQARIQRAQRLNELVQQHQQPQVLFSDVLTHLQGIDAPELWLKEFRLQQGQSSFHGYSTRSAEVPAWLARLSALPYFQGQRFQGLQIKQHPDVDVLQFQVEAKPGSMP</sequence>
<dbReference type="Pfam" id="PF05137">
    <property type="entry name" value="PilN"/>
    <property type="match status" value="1"/>
</dbReference>